<evidence type="ECO:0000259" key="4">
    <source>
        <dbReference type="PROSITE" id="PS51000"/>
    </source>
</evidence>
<dbReference type="PROSITE" id="PS00894">
    <property type="entry name" value="HTH_DEOR_1"/>
    <property type="match status" value="1"/>
</dbReference>
<dbReference type="Gene3D" id="3.40.50.2300">
    <property type="match status" value="2"/>
</dbReference>
<dbReference type="InterPro" id="IPR018356">
    <property type="entry name" value="Tscrpt_reg_HTH_DeoR_CS"/>
</dbReference>
<evidence type="ECO:0000256" key="3">
    <source>
        <dbReference type="ARBA" id="ARBA00023163"/>
    </source>
</evidence>
<dbReference type="InterPro" id="IPR036390">
    <property type="entry name" value="WH_DNA-bd_sf"/>
</dbReference>
<reference evidence="6" key="1">
    <citation type="submission" date="2019-09" db="EMBL/GenBank/DDBJ databases">
        <title>Mumia zhuanghuii sp. nov. isolated from the intestinal contents of plateau pika (Ochotona curzoniae) in the Qinghai-Tibet plateau of China.</title>
        <authorList>
            <person name="Tian Z."/>
        </authorList>
    </citation>
    <scope>NUCLEOTIDE SEQUENCE [LARGE SCALE GENOMIC DNA]</scope>
    <source>
        <strain evidence="6">DSM 25564</strain>
    </source>
</reference>
<dbReference type="Proteomes" id="UP000327039">
    <property type="component" value="Unassembled WGS sequence"/>
</dbReference>
<accession>A0A5J5IWJ5</accession>
<protein>
    <submittedName>
        <fullName evidence="5">DeoR family transcriptional regulator</fullName>
    </submittedName>
</protein>
<sequence>MTEPAAAPLAAERRAHILAAMEREGAVRISQLTDELGAATVTLRRDLALMEQEGLLQRVHGGAIPPGGQNRRAAAAPATPETDAGAIAVLVPSLNYYWPGVVRGMETAARRHGLTVQLRGASYELQDERPVLERLVSAGNVRGLIVAPNTETPHAQDVVQWLADCGTPSVLVERDAIVQPEGVPAEAVTTDHALGAVLAARHLASLGHRKVGLVLSRNSPTSRKIAAGWLAACDELGLTPAEHIETTLPDRGSPEFSAAVDATLDRALGTGVTALLVHSDPEAMAFVDLALNRGISVPGDLSIVAYDDEVAELFTPALTAIAPPRVSVGETAVDLLVSRLADPERPTRRVTLNPRLVVRGSTAAPGGGPIA</sequence>
<evidence type="ECO:0000256" key="2">
    <source>
        <dbReference type="ARBA" id="ARBA00023125"/>
    </source>
</evidence>
<dbReference type="RefSeq" id="WP_150418277.1">
    <property type="nucleotide sequence ID" value="NZ_VYRZ01000001.1"/>
</dbReference>
<keyword evidence="2" id="KW-0238">DNA-binding</keyword>
<keyword evidence="6" id="KW-1185">Reference proteome</keyword>
<dbReference type="SUPFAM" id="SSF46785">
    <property type="entry name" value="Winged helix' DNA-binding domain"/>
    <property type="match status" value="1"/>
</dbReference>
<dbReference type="InterPro" id="IPR028082">
    <property type="entry name" value="Peripla_BP_I"/>
</dbReference>
<dbReference type="PRINTS" id="PR00037">
    <property type="entry name" value="HTHLACR"/>
</dbReference>
<comment type="caution">
    <text evidence="5">The sequence shown here is derived from an EMBL/GenBank/DDBJ whole genome shotgun (WGS) entry which is preliminary data.</text>
</comment>
<keyword evidence="1" id="KW-0805">Transcription regulation</keyword>
<evidence type="ECO:0000313" key="6">
    <source>
        <dbReference type="Proteomes" id="UP000327039"/>
    </source>
</evidence>
<name>A0A5J5IWJ5_9MICO</name>
<dbReference type="PANTHER" id="PTHR30146:SF155">
    <property type="entry name" value="ALANINE RACEMASE"/>
    <property type="match status" value="1"/>
</dbReference>
<feature type="domain" description="HTH deoR-type" evidence="4">
    <location>
        <begin position="10"/>
        <end position="65"/>
    </location>
</feature>
<dbReference type="AlphaFoldDB" id="A0A5J5IWJ5"/>
<gene>
    <name evidence="5" type="ORF">F6B42_04025</name>
</gene>
<dbReference type="SMART" id="SM00420">
    <property type="entry name" value="HTH_DEOR"/>
    <property type="match status" value="1"/>
</dbReference>
<dbReference type="PROSITE" id="PS51000">
    <property type="entry name" value="HTH_DEOR_2"/>
    <property type="match status" value="1"/>
</dbReference>
<proteinExistence type="predicted"/>
<evidence type="ECO:0000313" key="5">
    <source>
        <dbReference type="EMBL" id="KAA9089646.1"/>
    </source>
</evidence>
<organism evidence="5 6">
    <name type="scientific">Microbacterium radiodurans</name>
    <dbReference type="NCBI Taxonomy" id="661398"/>
    <lineage>
        <taxon>Bacteria</taxon>
        <taxon>Bacillati</taxon>
        <taxon>Actinomycetota</taxon>
        <taxon>Actinomycetes</taxon>
        <taxon>Micrococcales</taxon>
        <taxon>Microbacteriaceae</taxon>
        <taxon>Microbacterium</taxon>
    </lineage>
</organism>
<dbReference type="InterPro" id="IPR046335">
    <property type="entry name" value="LacI/GalR-like_sensor"/>
</dbReference>
<dbReference type="Pfam" id="PF13377">
    <property type="entry name" value="Peripla_BP_3"/>
    <property type="match status" value="1"/>
</dbReference>
<dbReference type="PANTHER" id="PTHR30146">
    <property type="entry name" value="LACI-RELATED TRANSCRIPTIONAL REPRESSOR"/>
    <property type="match status" value="1"/>
</dbReference>
<dbReference type="EMBL" id="VYRZ01000001">
    <property type="protein sequence ID" value="KAA9089646.1"/>
    <property type="molecule type" value="Genomic_DNA"/>
</dbReference>
<dbReference type="OrthoDB" id="3252280at2"/>
<keyword evidence="3" id="KW-0804">Transcription</keyword>
<evidence type="ECO:0000256" key="1">
    <source>
        <dbReference type="ARBA" id="ARBA00023015"/>
    </source>
</evidence>
<dbReference type="SUPFAM" id="SSF53822">
    <property type="entry name" value="Periplasmic binding protein-like I"/>
    <property type="match status" value="1"/>
</dbReference>
<dbReference type="InterPro" id="IPR001034">
    <property type="entry name" value="DeoR_HTH"/>
</dbReference>
<dbReference type="Pfam" id="PF08220">
    <property type="entry name" value="HTH_DeoR"/>
    <property type="match status" value="1"/>
</dbReference>
<dbReference type="GO" id="GO:0003700">
    <property type="term" value="F:DNA-binding transcription factor activity"/>
    <property type="evidence" value="ECO:0007669"/>
    <property type="project" value="InterPro"/>
</dbReference>
<dbReference type="GO" id="GO:0000976">
    <property type="term" value="F:transcription cis-regulatory region binding"/>
    <property type="evidence" value="ECO:0007669"/>
    <property type="project" value="TreeGrafter"/>
</dbReference>